<proteinExistence type="predicted"/>
<gene>
    <name evidence="2" type="primary">RvY_09352-1</name>
    <name evidence="2" type="synonym">RvY_09352.1</name>
    <name evidence="2" type="ORF">RvY_09352</name>
</gene>
<sequence length="60" mass="6555">METSAGAFGWGRRNEEGRRKKGRNDSTFVEGTLCDRETAANLGVHAAAMQGTEWMEGPLI</sequence>
<dbReference type="AlphaFoldDB" id="A0A1D1VDM5"/>
<evidence type="ECO:0000256" key="1">
    <source>
        <dbReference type="SAM" id="MobiDB-lite"/>
    </source>
</evidence>
<feature type="region of interest" description="Disordered" evidence="1">
    <location>
        <begin position="1"/>
        <end position="26"/>
    </location>
</feature>
<name>A0A1D1VDM5_RAMVA</name>
<reference evidence="2 3" key="1">
    <citation type="journal article" date="2016" name="Nat. Commun.">
        <title>Extremotolerant tardigrade genome and improved radiotolerance of human cultured cells by tardigrade-unique protein.</title>
        <authorList>
            <person name="Hashimoto T."/>
            <person name="Horikawa D.D."/>
            <person name="Saito Y."/>
            <person name="Kuwahara H."/>
            <person name="Kozuka-Hata H."/>
            <person name="Shin-I T."/>
            <person name="Minakuchi Y."/>
            <person name="Ohishi K."/>
            <person name="Motoyama A."/>
            <person name="Aizu T."/>
            <person name="Enomoto A."/>
            <person name="Kondo K."/>
            <person name="Tanaka S."/>
            <person name="Hara Y."/>
            <person name="Koshikawa S."/>
            <person name="Sagara H."/>
            <person name="Miura T."/>
            <person name="Yokobori S."/>
            <person name="Miyagawa K."/>
            <person name="Suzuki Y."/>
            <person name="Kubo T."/>
            <person name="Oyama M."/>
            <person name="Kohara Y."/>
            <person name="Fujiyama A."/>
            <person name="Arakawa K."/>
            <person name="Katayama T."/>
            <person name="Toyoda A."/>
            <person name="Kunieda T."/>
        </authorList>
    </citation>
    <scope>NUCLEOTIDE SEQUENCE [LARGE SCALE GENOMIC DNA]</scope>
    <source>
        <strain evidence="2 3">YOKOZUNA-1</strain>
    </source>
</reference>
<accession>A0A1D1VDM5</accession>
<organism evidence="2 3">
    <name type="scientific">Ramazzottius varieornatus</name>
    <name type="common">Water bear</name>
    <name type="synonym">Tardigrade</name>
    <dbReference type="NCBI Taxonomy" id="947166"/>
    <lineage>
        <taxon>Eukaryota</taxon>
        <taxon>Metazoa</taxon>
        <taxon>Ecdysozoa</taxon>
        <taxon>Tardigrada</taxon>
        <taxon>Eutardigrada</taxon>
        <taxon>Parachela</taxon>
        <taxon>Hypsibioidea</taxon>
        <taxon>Ramazzottiidae</taxon>
        <taxon>Ramazzottius</taxon>
    </lineage>
</organism>
<dbReference type="EMBL" id="BDGG01000004">
    <property type="protein sequence ID" value="GAU98172.1"/>
    <property type="molecule type" value="Genomic_DNA"/>
</dbReference>
<protein>
    <submittedName>
        <fullName evidence="2">Uncharacterized protein</fullName>
    </submittedName>
</protein>
<evidence type="ECO:0000313" key="3">
    <source>
        <dbReference type="Proteomes" id="UP000186922"/>
    </source>
</evidence>
<comment type="caution">
    <text evidence="2">The sequence shown here is derived from an EMBL/GenBank/DDBJ whole genome shotgun (WGS) entry which is preliminary data.</text>
</comment>
<dbReference type="Proteomes" id="UP000186922">
    <property type="component" value="Unassembled WGS sequence"/>
</dbReference>
<evidence type="ECO:0000313" key="2">
    <source>
        <dbReference type="EMBL" id="GAU98172.1"/>
    </source>
</evidence>
<keyword evidence="3" id="KW-1185">Reference proteome</keyword>